<keyword evidence="4" id="KW-0548">Nucleotidyltransferase</keyword>
<evidence type="ECO:0000256" key="1">
    <source>
        <dbReference type="SAM" id="MobiDB-lite"/>
    </source>
</evidence>
<dbReference type="Gene3D" id="1.10.340.70">
    <property type="match status" value="1"/>
</dbReference>
<accession>A0A6L2K680</accession>
<feature type="compositionally biased region" description="Acidic residues" evidence="1">
    <location>
        <begin position="127"/>
        <end position="155"/>
    </location>
</feature>
<dbReference type="Gene3D" id="3.30.70.270">
    <property type="match status" value="2"/>
</dbReference>
<feature type="region of interest" description="Disordered" evidence="1">
    <location>
        <begin position="894"/>
        <end position="919"/>
    </location>
</feature>
<dbReference type="InterPro" id="IPR053134">
    <property type="entry name" value="RNA-dir_DNA_polymerase"/>
</dbReference>
<evidence type="ECO:0000313" key="4">
    <source>
        <dbReference type="EMBL" id="GEU44499.1"/>
    </source>
</evidence>
<feature type="domain" description="Reverse transcriptase" evidence="2">
    <location>
        <begin position="728"/>
        <end position="823"/>
    </location>
</feature>
<dbReference type="Gene3D" id="3.10.10.10">
    <property type="entry name" value="HIV Type 1 Reverse Transcriptase, subunit A, domain 1"/>
    <property type="match status" value="1"/>
</dbReference>
<dbReference type="GO" id="GO:0003964">
    <property type="term" value="F:RNA-directed DNA polymerase activity"/>
    <property type="evidence" value="ECO:0007669"/>
    <property type="project" value="UniProtKB-KW"/>
</dbReference>
<comment type="caution">
    <text evidence="4">The sequence shown here is derived from an EMBL/GenBank/DDBJ whole genome shotgun (WGS) entry which is preliminary data.</text>
</comment>
<dbReference type="Pfam" id="PF17921">
    <property type="entry name" value="Integrase_H2C2"/>
    <property type="match status" value="1"/>
</dbReference>
<dbReference type="InterPro" id="IPR000477">
    <property type="entry name" value="RT_dom"/>
</dbReference>
<keyword evidence="4" id="KW-0808">Transferase</keyword>
<proteinExistence type="predicted"/>
<dbReference type="InterPro" id="IPR043502">
    <property type="entry name" value="DNA/RNA_pol_sf"/>
</dbReference>
<protein>
    <submittedName>
        <fullName evidence="4">Putative reverse transcriptase domain-containing protein</fullName>
    </submittedName>
</protein>
<feature type="domain" description="Integrase zinc-binding" evidence="3">
    <location>
        <begin position="945"/>
        <end position="1000"/>
    </location>
</feature>
<dbReference type="SUPFAM" id="SSF56672">
    <property type="entry name" value="DNA/RNA polymerases"/>
    <property type="match status" value="1"/>
</dbReference>
<evidence type="ECO:0000259" key="2">
    <source>
        <dbReference type="Pfam" id="PF00078"/>
    </source>
</evidence>
<sequence>MNGKSTVHQRVAFGHSRYALSVDIYILDYHSLEDLYVQVALQASPSPNYVSGPEPPPLPVYVPEFVPEPVYPEFMPAEDDILPAKEQPLPTAASPTTESPGYINEFDPDEDLEEDPKEDPVDYPADGGDEGDDVDESSDNDEDDDVDIKGDEEEGEHLAPADSTTVALPVVDHAPSAEETKPFETDESAATPPPHLAYRVTARMFIRPQTSISLPSDTEIARLMDIPTPLPSPLSPLSSPLPLILSPLPHILSPPLPLSLPLPTRTPPLLPIPLPTPSPPLLPSSTNHRADFHKVSLLPQKRLCYASGSRFMVGESSSAPNVRPARDFRPSYRFIATLDDEIMRDLERDVGYGITDSWDEIVETMQGAPAIDETELGQRVTYLVATMRRIDMRAHVHTALLMEIEARMSREAWGRALDECDFVRYENIALCTQVVAQPSEIVELRATDRKRQAQFTEALRLLMRLQTQMTEFERQQGPAKGPAQPDALEEAATPLLISIQLCISMCDKMAPKRTTIANPTTTTTTTTYVTDAQLEALIDQGVAKALAARYAERNTNGDDSHVSGTCARRTKRVTRECIYPDFTKCQPLNFKGTKGVVKLTQWFEKMETVFRISNCSVENQIKFSTYLKKKTTDKYCPRVKMKKLEFELWNLKSTSNVNTDNNQRGNGTGQKPTFYKCGAQGHFKKDYPKLNNNNCGTQGGNATAPAKVYVVGHAGTNPDSNIVTDIPKTAFKTRYGHYEFQIIPFGLTNAPTVFMNLMNCVCKPYLDKFVIVFIDDILIYSKNKKEHKEHLKAILELLKKEELYAKFLKCEFWIPKVQFLSHMIDSQRIHVDPAKIESIKDWASPKTPSEIHQFLGIAGYYRRKERIKPLRVRALVMTIGLELPKQILNAQTEAQKPNNIKNEDVRGMLVENSKDPEKLRTKKLEPRADGTLCLNGKSWLPCYGDLRTVIMHGSHKSKYSIHLGSNKMYQDMKKLYWWPNIKANIATYVSKCLTYAKAKAKHQRPSGLLV</sequence>
<dbReference type="PANTHER" id="PTHR24559:SF427">
    <property type="entry name" value="RNA-DIRECTED DNA POLYMERASE"/>
    <property type="match status" value="1"/>
</dbReference>
<dbReference type="Pfam" id="PF00078">
    <property type="entry name" value="RVT_1"/>
    <property type="match status" value="1"/>
</dbReference>
<feature type="compositionally biased region" description="Acidic residues" evidence="1">
    <location>
        <begin position="106"/>
        <end position="117"/>
    </location>
</feature>
<dbReference type="InterPro" id="IPR041588">
    <property type="entry name" value="Integrase_H2C2"/>
</dbReference>
<dbReference type="CDD" id="cd01647">
    <property type="entry name" value="RT_LTR"/>
    <property type="match status" value="1"/>
</dbReference>
<feature type="compositionally biased region" description="Basic and acidic residues" evidence="1">
    <location>
        <begin position="901"/>
        <end position="919"/>
    </location>
</feature>
<dbReference type="EMBL" id="BKCJ010001854">
    <property type="protein sequence ID" value="GEU44499.1"/>
    <property type="molecule type" value="Genomic_DNA"/>
</dbReference>
<name>A0A6L2K680_TANCI</name>
<dbReference type="PANTHER" id="PTHR24559">
    <property type="entry name" value="TRANSPOSON TY3-I GAG-POL POLYPROTEIN"/>
    <property type="match status" value="1"/>
</dbReference>
<gene>
    <name evidence="4" type="ORF">Tci_016477</name>
</gene>
<reference evidence="4" key="1">
    <citation type="journal article" date="2019" name="Sci. Rep.">
        <title>Draft genome of Tanacetum cinerariifolium, the natural source of mosquito coil.</title>
        <authorList>
            <person name="Yamashiro T."/>
            <person name="Shiraishi A."/>
            <person name="Satake H."/>
            <person name="Nakayama K."/>
        </authorList>
    </citation>
    <scope>NUCLEOTIDE SEQUENCE</scope>
</reference>
<dbReference type="InterPro" id="IPR043128">
    <property type="entry name" value="Rev_trsase/Diguanyl_cyclase"/>
</dbReference>
<evidence type="ECO:0000259" key="3">
    <source>
        <dbReference type="Pfam" id="PF17921"/>
    </source>
</evidence>
<dbReference type="AlphaFoldDB" id="A0A6L2K680"/>
<keyword evidence="4" id="KW-0695">RNA-directed DNA polymerase</keyword>
<organism evidence="4">
    <name type="scientific">Tanacetum cinerariifolium</name>
    <name type="common">Dalmatian daisy</name>
    <name type="synonym">Chrysanthemum cinerariifolium</name>
    <dbReference type="NCBI Taxonomy" id="118510"/>
    <lineage>
        <taxon>Eukaryota</taxon>
        <taxon>Viridiplantae</taxon>
        <taxon>Streptophyta</taxon>
        <taxon>Embryophyta</taxon>
        <taxon>Tracheophyta</taxon>
        <taxon>Spermatophyta</taxon>
        <taxon>Magnoliopsida</taxon>
        <taxon>eudicotyledons</taxon>
        <taxon>Gunneridae</taxon>
        <taxon>Pentapetalae</taxon>
        <taxon>asterids</taxon>
        <taxon>campanulids</taxon>
        <taxon>Asterales</taxon>
        <taxon>Asteraceae</taxon>
        <taxon>Asteroideae</taxon>
        <taxon>Anthemideae</taxon>
        <taxon>Anthemidinae</taxon>
        <taxon>Tanacetum</taxon>
    </lineage>
</organism>
<feature type="region of interest" description="Disordered" evidence="1">
    <location>
        <begin position="87"/>
        <end position="168"/>
    </location>
</feature>